<dbReference type="AlphaFoldDB" id="A0A383F729"/>
<evidence type="ECO:0000313" key="1">
    <source>
        <dbReference type="EMBL" id="SVE64704.1"/>
    </source>
</evidence>
<protein>
    <submittedName>
        <fullName evidence="1">Uncharacterized protein</fullName>
    </submittedName>
</protein>
<reference evidence="1" key="1">
    <citation type="submission" date="2018-05" db="EMBL/GenBank/DDBJ databases">
        <authorList>
            <person name="Lanie J.A."/>
            <person name="Ng W.-L."/>
            <person name="Kazmierczak K.M."/>
            <person name="Andrzejewski T.M."/>
            <person name="Davidsen T.M."/>
            <person name="Wayne K.J."/>
            <person name="Tettelin H."/>
            <person name="Glass J.I."/>
            <person name="Rusch D."/>
            <person name="Podicherti R."/>
            <person name="Tsui H.-C.T."/>
            <person name="Winkler M.E."/>
        </authorList>
    </citation>
    <scope>NUCLEOTIDE SEQUENCE</scope>
</reference>
<gene>
    <name evidence="1" type="ORF">METZ01_LOCUS517558</name>
</gene>
<accession>A0A383F729</accession>
<dbReference type="InterPro" id="IPR045715">
    <property type="entry name" value="DUF6071"/>
</dbReference>
<name>A0A383F729_9ZZZZ</name>
<organism evidence="1">
    <name type="scientific">marine metagenome</name>
    <dbReference type="NCBI Taxonomy" id="408172"/>
    <lineage>
        <taxon>unclassified sequences</taxon>
        <taxon>metagenomes</taxon>
        <taxon>ecological metagenomes</taxon>
    </lineage>
</organism>
<proteinExistence type="predicted"/>
<dbReference type="EMBL" id="UINC01231947">
    <property type="protein sequence ID" value="SVE64704.1"/>
    <property type="molecule type" value="Genomic_DNA"/>
</dbReference>
<sequence length="71" mass="8509">MAKKIGLEEINESESGGSNDRIVRTTLEWFSNNTDKWDEVLVMVGWTFSFRKEIYDSINYRWEQDQKTKEE</sequence>
<dbReference type="Pfam" id="PF19547">
    <property type="entry name" value="DUF6071"/>
    <property type="match status" value="1"/>
</dbReference>
<feature type="non-terminal residue" evidence="1">
    <location>
        <position position="71"/>
    </location>
</feature>